<dbReference type="STRING" id="52670.A0A2I4D8X8"/>
<dbReference type="Proteomes" id="UP000192220">
    <property type="component" value="Unplaced"/>
</dbReference>
<dbReference type="RefSeq" id="XP_013888703.1">
    <property type="nucleotide sequence ID" value="XM_014033249.1"/>
</dbReference>
<keyword evidence="3" id="KW-1185">Reference proteome</keyword>
<reference evidence="4" key="1">
    <citation type="submission" date="2025-08" db="UniProtKB">
        <authorList>
            <consortium name="RefSeq"/>
        </authorList>
    </citation>
    <scope>IDENTIFICATION</scope>
</reference>
<dbReference type="KEGG" id="alim:106536077"/>
<evidence type="ECO:0000313" key="4">
    <source>
        <dbReference type="RefSeq" id="XP_013888703.1"/>
    </source>
</evidence>
<evidence type="ECO:0000259" key="2">
    <source>
        <dbReference type="Pfam" id="PF05193"/>
    </source>
</evidence>
<dbReference type="GO" id="GO:0046872">
    <property type="term" value="F:metal ion binding"/>
    <property type="evidence" value="ECO:0007669"/>
    <property type="project" value="UniProtKB-KW"/>
</dbReference>
<gene>
    <name evidence="4" type="primary">LOC106536077</name>
</gene>
<evidence type="ECO:0000313" key="3">
    <source>
        <dbReference type="Proteomes" id="UP000192220"/>
    </source>
</evidence>
<dbReference type="SUPFAM" id="SSF63411">
    <property type="entry name" value="LuxS/MPP-like metallohydrolase"/>
    <property type="match status" value="2"/>
</dbReference>
<dbReference type="PANTHER" id="PTHR43690">
    <property type="entry name" value="NARDILYSIN"/>
    <property type="match status" value="1"/>
</dbReference>
<dbReference type="AlphaFoldDB" id="A0A2I4D8X8"/>
<feature type="domain" description="Peptidase M16 C-terminal" evidence="2">
    <location>
        <begin position="47"/>
        <end position="190"/>
    </location>
</feature>
<dbReference type="InterPro" id="IPR050626">
    <property type="entry name" value="Peptidase_M16"/>
</dbReference>
<keyword evidence="1" id="KW-0479">Metal-binding</keyword>
<protein>
    <submittedName>
        <fullName evidence="4">Nardilysin</fullName>
    </submittedName>
</protein>
<dbReference type="Pfam" id="PF05193">
    <property type="entry name" value="Peptidase_M16_C"/>
    <property type="match status" value="1"/>
</dbReference>
<name>A0A2I4D8X8_AUSLI</name>
<dbReference type="PANTHER" id="PTHR43690:SF18">
    <property type="entry name" value="INSULIN-DEGRADING ENZYME-RELATED"/>
    <property type="match status" value="1"/>
</dbReference>
<dbReference type="OrthoDB" id="4953at2759"/>
<dbReference type="InParanoid" id="A0A2I4D8X8"/>
<accession>A0A2I4D8X8</accession>
<dbReference type="GeneID" id="106536077"/>
<dbReference type="InterPro" id="IPR007863">
    <property type="entry name" value="Peptidase_M16_C"/>
</dbReference>
<dbReference type="InterPro" id="IPR011249">
    <property type="entry name" value="Metalloenz_LuxS/M16"/>
</dbReference>
<organism evidence="3 4">
    <name type="scientific">Austrofundulus limnaeus</name>
    <name type="common">Annual killifish</name>
    <dbReference type="NCBI Taxonomy" id="52670"/>
    <lineage>
        <taxon>Eukaryota</taxon>
        <taxon>Metazoa</taxon>
        <taxon>Chordata</taxon>
        <taxon>Craniata</taxon>
        <taxon>Vertebrata</taxon>
        <taxon>Euteleostomi</taxon>
        <taxon>Actinopterygii</taxon>
        <taxon>Neopterygii</taxon>
        <taxon>Teleostei</taxon>
        <taxon>Neoteleostei</taxon>
        <taxon>Acanthomorphata</taxon>
        <taxon>Ovalentaria</taxon>
        <taxon>Atherinomorphae</taxon>
        <taxon>Cyprinodontiformes</taxon>
        <taxon>Rivulidae</taxon>
        <taxon>Austrofundulus</taxon>
    </lineage>
</organism>
<sequence length="195" mass="22636">MFTEQLQKTYFNHLINPTRLSREVRLLILEPSRWSVIQKFQVLTDGLTVEQLMVFATALKAELYAEGLVQGNFTSQESREFLQFFTEKLQFQPLPAEGPVSFRVVELPQRHHLCKVKSLNRGDANSEVTVYYQSGLRQLREHALMQLMVVHMEEPCFHFLRTEETLGYQVYPSCRNTSGVLGFSITVETQATKFR</sequence>
<proteinExistence type="predicted"/>
<evidence type="ECO:0000256" key="1">
    <source>
        <dbReference type="ARBA" id="ARBA00022723"/>
    </source>
</evidence>
<dbReference type="Gene3D" id="3.30.830.10">
    <property type="entry name" value="Metalloenzyme, LuxS/M16 peptidase-like"/>
    <property type="match status" value="2"/>
</dbReference>